<evidence type="ECO:0000256" key="1">
    <source>
        <dbReference type="SAM" id="Phobius"/>
    </source>
</evidence>
<proteinExistence type="predicted"/>
<keyword evidence="1" id="KW-0812">Transmembrane</keyword>
<dbReference type="Proteomes" id="UP001138997">
    <property type="component" value="Unassembled WGS sequence"/>
</dbReference>
<gene>
    <name evidence="2" type="ORF">LR394_20160</name>
</gene>
<keyword evidence="3" id="KW-1185">Reference proteome</keyword>
<evidence type="ECO:0000313" key="3">
    <source>
        <dbReference type="Proteomes" id="UP001138997"/>
    </source>
</evidence>
<feature type="transmembrane region" description="Helical" evidence="1">
    <location>
        <begin position="90"/>
        <end position="107"/>
    </location>
</feature>
<dbReference type="SUPFAM" id="SSF53300">
    <property type="entry name" value="vWA-like"/>
    <property type="match status" value="1"/>
</dbReference>
<protein>
    <recommendedName>
        <fullName evidence="4">VWA domain-containing protein</fullName>
    </recommendedName>
</protein>
<feature type="transmembrane region" description="Helical" evidence="1">
    <location>
        <begin position="119"/>
        <end position="141"/>
    </location>
</feature>
<comment type="caution">
    <text evidence="2">The sequence shown here is derived from an EMBL/GenBank/DDBJ whole genome shotgun (WGS) entry which is preliminary data.</text>
</comment>
<organism evidence="2 3">
    <name type="scientific">Kineosporia babensis</name>
    <dbReference type="NCBI Taxonomy" id="499548"/>
    <lineage>
        <taxon>Bacteria</taxon>
        <taxon>Bacillati</taxon>
        <taxon>Actinomycetota</taxon>
        <taxon>Actinomycetes</taxon>
        <taxon>Kineosporiales</taxon>
        <taxon>Kineosporiaceae</taxon>
        <taxon>Kineosporia</taxon>
    </lineage>
</organism>
<dbReference type="AlphaFoldDB" id="A0A9X1SUV3"/>
<keyword evidence="1" id="KW-1133">Transmembrane helix</keyword>
<dbReference type="EMBL" id="JAJOMB010000010">
    <property type="protein sequence ID" value="MCD5313224.1"/>
    <property type="molecule type" value="Genomic_DNA"/>
</dbReference>
<accession>A0A9X1SUV3</accession>
<evidence type="ECO:0000313" key="2">
    <source>
        <dbReference type="EMBL" id="MCD5313224.1"/>
    </source>
</evidence>
<evidence type="ECO:0008006" key="4">
    <source>
        <dbReference type="Google" id="ProtNLM"/>
    </source>
</evidence>
<dbReference type="RefSeq" id="WP_231444200.1">
    <property type="nucleotide sequence ID" value="NZ_JAJOMB010000010.1"/>
</dbReference>
<keyword evidence="1" id="KW-0472">Membrane</keyword>
<dbReference type="InterPro" id="IPR036465">
    <property type="entry name" value="vWFA_dom_sf"/>
</dbReference>
<name>A0A9X1SUV3_9ACTN</name>
<feature type="non-terminal residue" evidence="2">
    <location>
        <position position="1"/>
    </location>
</feature>
<reference evidence="2" key="1">
    <citation type="submission" date="2021-11" db="EMBL/GenBank/DDBJ databases">
        <title>Streptomyces corallinus and Kineosporia corallina sp. nov., two new coral-derived marine actinobacteria.</title>
        <authorList>
            <person name="Buangrab K."/>
            <person name="Sutthacheep M."/>
            <person name="Yeemin T."/>
            <person name="Harunari E."/>
            <person name="Igarashi Y."/>
            <person name="Sripreechasak P."/>
            <person name="Kanchanasin P."/>
            <person name="Tanasupawat S."/>
            <person name="Phongsopitanun W."/>
        </authorList>
    </citation>
    <scope>NUCLEOTIDE SEQUENCE</scope>
    <source>
        <strain evidence="2">JCM 31032</strain>
    </source>
</reference>
<feature type="transmembrane region" description="Helical" evidence="1">
    <location>
        <begin position="23"/>
        <end position="42"/>
    </location>
</feature>
<feature type="transmembrane region" description="Helical" evidence="1">
    <location>
        <begin position="63"/>
        <end position="84"/>
    </location>
</feature>
<sequence>ICLVGLMVYWVASGTETLDGIESVVNVMSLIIALIVLFGDLRRTLPLPQGDPKEHVQLFPESVWRWLTRVEVVLLPVLGVWVLRRPGVDLYDVFGVLAIALPVVVFWPGLRRPRRGAEYLFRSIALPMLVLSLTAATWDVLPLPDEQRDRCGAARIEVDQALLSTVQSLFAANSSRLENGRECAQTVEFAALGTDPHHDLRIAQTPVAGVITSDPATIRGLGGEWADLTVGVAPLPNWELLGMVPAVVLLEEEAFRSRAAVPAAELVRQGIELGFRDVVPRDPVAAAVEYAAPELGIERRTVDLDDERACLGVVLPAGTQSACRDNGLRELKLEDSDGNTIGAEVLAIPLIPESQRTSAQAVRSFLSWLKRSEARDDLGLVAASTPPQEVADRPPALATIERPLHLTVLIDASQSMGTVKEGDTTPYAAARQGVRAWASTKPLDPQDQLTVVQARTGAGPPADRSLSMPGDVAPGRELLFPEGPGGKTGLAELLPVQSGPPFRSVTVLLTDGMNVLTEQPISPGSRRGLNVVVIGSGCARQPTWAQARCRSIDINSQHVADQLTLLAEEK</sequence>